<dbReference type="Proteomes" id="UP001596050">
    <property type="component" value="Unassembled WGS sequence"/>
</dbReference>
<dbReference type="EMBL" id="JBHSMU010000019">
    <property type="protein sequence ID" value="MFC5463026.1"/>
    <property type="molecule type" value="Genomic_DNA"/>
</dbReference>
<keyword evidence="3" id="KW-1185">Reference proteome</keyword>
<keyword evidence="1" id="KW-0732">Signal</keyword>
<evidence type="ECO:0000313" key="3">
    <source>
        <dbReference type="Proteomes" id="UP001596050"/>
    </source>
</evidence>
<evidence type="ECO:0000256" key="1">
    <source>
        <dbReference type="SAM" id="SignalP"/>
    </source>
</evidence>
<evidence type="ECO:0000313" key="2">
    <source>
        <dbReference type="EMBL" id="MFC5463026.1"/>
    </source>
</evidence>
<reference evidence="3" key="1">
    <citation type="journal article" date="2019" name="Int. J. Syst. Evol. Microbiol.">
        <title>The Global Catalogue of Microorganisms (GCM) 10K type strain sequencing project: providing services to taxonomists for standard genome sequencing and annotation.</title>
        <authorList>
            <consortium name="The Broad Institute Genomics Platform"/>
            <consortium name="The Broad Institute Genome Sequencing Center for Infectious Disease"/>
            <person name="Wu L."/>
            <person name="Ma J."/>
        </authorList>
    </citation>
    <scope>NUCLEOTIDE SEQUENCE [LARGE SCALE GENOMIC DNA]</scope>
    <source>
        <strain evidence="3">KACC 12649</strain>
    </source>
</reference>
<feature type="signal peptide" evidence="1">
    <location>
        <begin position="1"/>
        <end position="27"/>
    </location>
</feature>
<comment type="caution">
    <text evidence="2">The sequence shown here is derived from an EMBL/GenBank/DDBJ whole genome shotgun (WGS) entry which is preliminary data.</text>
</comment>
<proteinExistence type="predicted"/>
<protein>
    <recommendedName>
        <fullName evidence="4">DUF3224 domain-containing protein</fullName>
    </recommendedName>
</protein>
<gene>
    <name evidence="2" type="ORF">ACFPN5_24735</name>
</gene>
<accession>A0ABW0LDW9</accession>
<organism evidence="2 3">
    <name type="scientific">Massilia niabensis</name>
    <dbReference type="NCBI Taxonomy" id="544910"/>
    <lineage>
        <taxon>Bacteria</taxon>
        <taxon>Pseudomonadati</taxon>
        <taxon>Pseudomonadota</taxon>
        <taxon>Betaproteobacteria</taxon>
        <taxon>Burkholderiales</taxon>
        <taxon>Oxalobacteraceae</taxon>
        <taxon>Telluria group</taxon>
        <taxon>Massilia</taxon>
    </lineage>
</organism>
<feature type="chain" id="PRO_5046871687" description="DUF3224 domain-containing protein" evidence="1">
    <location>
        <begin position="28"/>
        <end position="170"/>
    </location>
</feature>
<name>A0ABW0LDW9_9BURK</name>
<dbReference type="RefSeq" id="WP_379786509.1">
    <property type="nucleotide sequence ID" value="NZ_JBHSMU010000019.1"/>
</dbReference>
<sequence length="170" mass="17456">MFKTILRAVARPAAVTLLLAASATASAGQWVVEPLDVEGTLVEAVGPAERCLSKFGGTISGHGKSVMMGGNVVFIATDCITPVGPLFNFSGGKFIVMTTSGDQIFANYSGQFVPTGEGAKYVFSGATFQVTGGTGKFKMVTGGGSLTGGEDMSTGHGNIKLTGNVQYFKK</sequence>
<evidence type="ECO:0008006" key="4">
    <source>
        <dbReference type="Google" id="ProtNLM"/>
    </source>
</evidence>